<accession>W2KA22</accession>
<sequence length="65" mass="7402">QVLKPHGASRLSWVDYDLPDEEVSITDELTAMTDRLHAKDPMSLEELWSPPNENVIVDEPTDELL</sequence>
<organism evidence="2">
    <name type="scientific">Phytophthora nicotianae</name>
    <name type="common">Potato buckeye rot agent</name>
    <name type="synonym">Phytophthora parasitica</name>
    <dbReference type="NCBI Taxonomy" id="4792"/>
    <lineage>
        <taxon>Eukaryota</taxon>
        <taxon>Sar</taxon>
        <taxon>Stramenopiles</taxon>
        <taxon>Oomycota</taxon>
        <taxon>Peronosporomycetes</taxon>
        <taxon>Peronosporales</taxon>
        <taxon>Peronosporaceae</taxon>
        <taxon>Phytophthora</taxon>
    </lineage>
</organism>
<dbReference type="Proteomes" id="UP000054423">
    <property type="component" value="Unassembled WGS sequence"/>
</dbReference>
<reference evidence="2" key="1">
    <citation type="submission" date="2013-11" db="EMBL/GenBank/DDBJ databases">
        <title>The Genome Sequence of Phytophthora parasitica CHvinca01.</title>
        <authorList>
            <consortium name="The Broad Institute Genomics Platform"/>
            <person name="Russ C."/>
            <person name="Tyler B."/>
            <person name="Panabieres F."/>
            <person name="Shan W."/>
            <person name="Tripathy S."/>
            <person name="Grunwald N."/>
            <person name="Machado M."/>
            <person name="Johnson C.S."/>
            <person name="Arredondo F."/>
            <person name="Hong C."/>
            <person name="Coffey M."/>
            <person name="Young S.K."/>
            <person name="Zeng Q."/>
            <person name="Gargeya S."/>
            <person name="Fitzgerald M."/>
            <person name="Abouelleil A."/>
            <person name="Alvarado L."/>
            <person name="Chapman S.B."/>
            <person name="Gainer-Dewar J."/>
            <person name="Goldberg J."/>
            <person name="Griggs A."/>
            <person name="Gujja S."/>
            <person name="Hansen M."/>
            <person name="Howarth C."/>
            <person name="Imamovic A."/>
            <person name="Ireland A."/>
            <person name="Larimer J."/>
            <person name="McCowan C."/>
            <person name="Murphy C."/>
            <person name="Pearson M."/>
            <person name="Poon T.W."/>
            <person name="Priest M."/>
            <person name="Roberts A."/>
            <person name="Saif S."/>
            <person name="Shea T."/>
            <person name="Sykes S."/>
            <person name="Wortman J."/>
            <person name="Nusbaum C."/>
            <person name="Birren B."/>
        </authorList>
    </citation>
    <scope>NUCLEOTIDE SEQUENCE [LARGE SCALE GENOMIC DNA]</scope>
    <source>
        <strain evidence="2">CHvinca01</strain>
    </source>
</reference>
<dbReference type="OrthoDB" id="117248at2759"/>
<feature type="region of interest" description="Disordered" evidence="1">
    <location>
        <begin position="43"/>
        <end position="65"/>
    </location>
</feature>
<feature type="non-terminal residue" evidence="2">
    <location>
        <position position="1"/>
    </location>
</feature>
<gene>
    <name evidence="2" type="ORF">L917_17781</name>
</gene>
<dbReference type="AlphaFoldDB" id="W2KA22"/>
<protein>
    <submittedName>
        <fullName evidence="2">Uncharacterized protein</fullName>
    </submittedName>
</protein>
<proteinExistence type="predicted"/>
<evidence type="ECO:0000256" key="1">
    <source>
        <dbReference type="SAM" id="MobiDB-lite"/>
    </source>
</evidence>
<evidence type="ECO:0000313" key="2">
    <source>
        <dbReference type="EMBL" id="ETL81993.1"/>
    </source>
</evidence>
<dbReference type="EMBL" id="KI682400">
    <property type="protein sequence ID" value="ETL81993.1"/>
    <property type="molecule type" value="Genomic_DNA"/>
</dbReference>
<name>W2KA22_PHYNI</name>